<dbReference type="PANTHER" id="PTHR43163">
    <property type="entry name" value="DIPEPTIDE TRANSPORT SYSTEM PERMEASE PROTEIN DPPB-RELATED"/>
    <property type="match status" value="1"/>
</dbReference>
<dbReference type="RefSeq" id="WP_141446220.1">
    <property type="nucleotide sequence ID" value="NZ_CP041217.1"/>
</dbReference>
<dbReference type="GO" id="GO:0055085">
    <property type="term" value="P:transmembrane transport"/>
    <property type="evidence" value="ECO:0007669"/>
    <property type="project" value="InterPro"/>
</dbReference>
<sequence length="320" mass="34327">MRRRLLLTLLQTCITVFAASIVLFALIRLAPGDPAKLLIGRTLDIAVDADTYAKMVGDLRGELGLNGSLFSQYVSWAGSLLRMDLGTSFYTQRPVSAEIGERWPATLLLACTALTIQVGIGLLVGMLSALRAGTLTDTLVRLLCVLLASVPGFVIGLLLLLLLSVKLELYEIGSGAGWSRLWLPALTMGLLGAPQMIRVVRANLLSELGQVYVQSALSRGLGTRRVVGHAMRNVLLSTITLIGLSLTAYVSGAVVIESLFAWPGLGEYALNGILNKDYPALQGYALVTVLSVVGIHLIVEGLYAWLDPRVARPHKEGAHE</sequence>
<dbReference type="PROSITE" id="PS50928">
    <property type="entry name" value="ABC_TM1"/>
    <property type="match status" value="1"/>
</dbReference>
<feature type="transmembrane region" description="Helical" evidence="7">
    <location>
        <begin position="103"/>
        <end position="127"/>
    </location>
</feature>
<reference evidence="9 10" key="1">
    <citation type="submission" date="2019-06" db="EMBL/GenBank/DDBJ databases">
        <title>Saccharibacillus brassicae sp. nov., an endophytic bacterium isolated from Chinese cabbage seeds (Brassica pekinensis).</title>
        <authorList>
            <person name="Jiang L."/>
            <person name="Lee J."/>
            <person name="Kim S.W."/>
        </authorList>
    </citation>
    <scope>NUCLEOTIDE SEQUENCE [LARGE SCALE GENOMIC DNA]</scope>
    <source>
        <strain evidence="10">KCTC 43072 / ATSA2</strain>
    </source>
</reference>
<evidence type="ECO:0000256" key="2">
    <source>
        <dbReference type="ARBA" id="ARBA00022448"/>
    </source>
</evidence>
<dbReference type="AlphaFoldDB" id="A0A4Y6UQC9"/>
<dbReference type="GO" id="GO:0005886">
    <property type="term" value="C:plasma membrane"/>
    <property type="evidence" value="ECO:0007669"/>
    <property type="project" value="UniProtKB-SubCell"/>
</dbReference>
<dbReference type="InterPro" id="IPR000515">
    <property type="entry name" value="MetI-like"/>
</dbReference>
<keyword evidence="3" id="KW-1003">Cell membrane</keyword>
<keyword evidence="4 7" id="KW-0812">Transmembrane</keyword>
<protein>
    <submittedName>
        <fullName evidence="9">ABC transporter permease</fullName>
    </submittedName>
</protein>
<evidence type="ECO:0000256" key="5">
    <source>
        <dbReference type="ARBA" id="ARBA00022989"/>
    </source>
</evidence>
<feature type="transmembrane region" description="Helical" evidence="7">
    <location>
        <begin position="282"/>
        <end position="306"/>
    </location>
</feature>
<dbReference type="Pfam" id="PF19300">
    <property type="entry name" value="BPD_transp_1_N"/>
    <property type="match status" value="1"/>
</dbReference>
<feature type="transmembrane region" description="Helical" evidence="7">
    <location>
        <begin position="234"/>
        <end position="262"/>
    </location>
</feature>
<dbReference type="InterPro" id="IPR035906">
    <property type="entry name" value="MetI-like_sf"/>
</dbReference>
<feature type="domain" description="ABC transmembrane type-1" evidence="8">
    <location>
        <begin position="103"/>
        <end position="299"/>
    </location>
</feature>
<dbReference type="Proteomes" id="UP000316968">
    <property type="component" value="Chromosome"/>
</dbReference>
<evidence type="ECO:0000256" key="1">
    <source>
        <dbReference type="ARBA" id="ARBA00004651"/>
    </source>
</evidence>
<proteinExistence type="inferred from homology"/>
<dbReference type="EMBL" id="CP041217">
    <property type="protein sequence ID" value="QDH19833.1"/>
    <property type="molecule type" value="Genomic_DNA"/>
</dbReference>
<evidence type="ECO:0000313" key="9">
    <source>
        <dbReference type="EMBL" id="QDH19833.1"/>
    </source>
</evidence>
<evidence type="ECO:0000256" key="3">
    <source>
        <dbReference type="ARBA" id="ARBA00022475"/>
    </source>
</evidence>
<name>A0A4Y6UQC9_SACBS</name>
<keyword evidence="10" id="KW-1185">Reference proteome</keyword>
<evidence type="ECO:0000259" key="8">
    <source>
        <dbReference type="PROSITE" id="PS50928"/>
    </source>
</evidence>
<dbReference type="Pfam" id="PF00528">
    <property type="entry name" value="BPD_transp_1"/>
    <property type="match status" value="1"/>
</dbReference>
<evidence type="ECO:0000313" key="10">
    <source>
        <dbReference type="Proteomes" id="UP000316968"/>
    </source>
</evidence>
<dbReference type="CDD" id="cd06261">
    <property type="entry name" value="TM_PBP2"/>
    <property type="match status" value="1"/>
</dbReference>
<dbReference type="PANTHER" id="PTHR43163:SF3">
    <property type="entry name" value="PEPTIDE ABC TRANSPORTER PERMEASE PROTEIN"/>
    <property type="match status" value="1"/>
</dbReference>
<dbReference type="Gene3D" id="1.10.3720.10">
    <property type="entry name" value="MetI-like"/>
    <property type="match status" value="1"/>
</dbReference>
<dbReference type="KEGG" id="saca:FFV09_02490"/>
<dbReference type="SUPFAM" id="SSF161098">
    <property type="entry name" value="MetI-like"/>
    <property type="match status" value="1"/>
</dbReference>
<keyword evidence="2 7" id="KW-0813">Transport</keyword>
<evidence type="ECO:0000256" key="4">
    <source>
        <dbReference type="ARBA" id="ARBA00022692"/>
    </source>
</evidence>
<evidence type="ECO:0000256" key="7">
    <source>
        <dbReference type="RuleBase" id="RU363032"/>
    </source>
</evidence>
<comment type="subcellular location">
    <subcellularLocation>
        <location evidence="1 7">Cell membrane</location>
        <topology evidence="1 7">Multi-pass membrane protein</topology>
    </subcellularLocation>
</comment>
<comment type="similarity">
    <text evidence="7">Belongs to the binding-protein-dependent transport system permease family.</text>
</comment>
<feature type="transmembrane region" description="Helical" evidence="7">
    <location>
        <begin position="139"/>
        <end position="161"/>
    </location>
</feature>
<dbReference type="InterPro" id="IPR045621">
    <property type="entry name" value="BPD_transp_1_N"/>
</dbReference>
<keyword evidence="6 7" id="KW-0472">Membrane</keyword>
<dbReference type="OrthoDB" id="24153at2"/>
<keyword evidence="5 7" id="KW-1133">Transmembrane helix</keyword>
<feature type="transmembrane region" description="Helical" evidence="7">
    <location>
        <begin position="181"/>
        <end position="200"/>
    </location>
</feature>
<accession>A0A4Y6UQC9</accession>
<gene>
    <name evidence="9" type="ORF">FFV09_02490</name>
</gene>
<evidence type="ECO:0000256" key="6">
    <source>
        <dbReference type="ARBA" id="ARBA00023136"/>
    </source>
</evidence>
<organism evidence="9 10">
    <name type="scientific">Saccharibacillus brassicae</name>
    <dbReference type="NCBI Taxonomy" id="2583377"/>
    <lineage>
        <taxon>Bacteria</taxon>
        <taxon>Bacillati</taxon>
        <taxon>Bacillota</taxon>
        <taxon>Bacilli</taxon>
        <taxon>Bacillales</taxon>
        <taxon>Paenibacillaceae</taxon>
        <taxon>Saccharibacillus</taxon>
    </lineage>
</organism>